<dbReference type="Gene3D" id="3.40.1110.10">
    <property type="entry name" value="Calcium-transporting ATPase, cytoplasmic domain N"/>
    <property type="match status" value="1"/>
</dbReference>
<feature type="transmembrane region" description="Helical" evidence="16">
    <location>
        <begin position="367"/>
        <end position="394"/>
    </location>
</feature>
<dbReference type="PROSITE" id="PS50846">
    <property type="entry name" value="HMA_2"/>
    <property type="match status" value="1"/>
</dbReference>
<dbReference type="Gene3D" id="3.40.50.1000">
    <property type="entry name" value="HAD superfamily/HAD-like"/>
    <property type="match status" value="1"/>
</dbReference>
<dbReference type="PANTHER" id="PTHR43520:SF8">
    <property type="entry name" value="P-TYPE CU(+) TRANSPORTER"/>
    <property type="match status" value="1"/>
</dbReference>
<proteinExistence type="inferred from homology"/>
<dbReference type="Pfam" id="PF00122">
    <property type="entry name" value="E1-E2_ATPase"/>
    <property type="match status" value="1"/>
</dbReference>
<evidence type="ECO:0000313" key="19">
    <source>
        <dbReference type="Proteomes" id="UP000178615"/>
    </source>
</evidence>
<dbReference type="GO" id="GO:0016887">
    <property type="term" value="F:ATP hydrolysis activity"/>
    <property type="evidence" value="ECO:0007669"/>
    <property type="project" value="InterPro"/>
</dbReference>
<keyword evidence="6 16" id="KW-0479">Metal-binding</keyword>
<feature type="transmembrane region" description="Helical" evidence="16">
    <location>
        <begin position="339"/>
        <end position="361"/>
    </location>
</feature>
<dbReference type="AlphaFoldDB" id="A0A1F4UKV4"/>
<evidence type="ECO:0000256" key="13">
    <source>
        <dbReference type="ARBA" id="ARBA00023065"/>
    </source>
</evidence>
<dbReference type="InterPro" id="IPR008250">
    <property type="entry name" value="ATPase_P-typ_transduc_dom_A_sf"/>
</dbReference>
<dbReference type="GO" id="GO:0043682">
    <property type="term" value="F:P-type divalent copper transporter activity"/>
    <property type="evidence" value="ECO:0007669"/>
    <property type="project" value="TreeGrafter"/>
</dbReference>
<keyword evidence="4" id="KW-0813">Transport</keyword>
<evidence type="ECO:0000256" key="12">
    <source>
        <dbReference type="ARBA" id="ARBA00023008"/>
    </source>
</evidence>
<feature type="transmembrane region" description="Helical" evidence="16">
    <location>
        <begin position="83"/>
        <end position="101"/>
    </location>
</feature>
<dbReference type="Proteomes" id="UP000178615">
    <property type="component" value="Unassembled WGS sequence"/>
</dbReference>
<evidence type="ECO:0000256" key="3">
    <source>
        <dbReference type="ARBA" id="ARBA00012517"/>
    </source>
</evidence>
<dbReference type="CDD" id="cd00371">
    <property type="entry name" value="HMA"/>
    <property type="match status" value="1"/>
</dbReference>
<feature type="transmembrane region" description="Helical" evidence="16">
    <location>
        <begin position="703"/>
        <end position="722"/>
    </location>
</feature>
<evidence type="ECO:0000256" key="4">
    <source>
        <dbReference type="ARBA" id="ARBA00022448"/>
    </source>
</evidence>
<dbReference type="InterPro" id="IPR059000">
    <property type="entry name" value="ATPase_P-type_domA"/>
</dbReference>
<dbReference type="InterPro" id="IPR017969">
    <property type="entry name" value="Heavy-metal-associated_CS"/>
</dbReference>
<evidence type="ECO:0000256" key="8">
    <source>
        <dbReference type="ARBA" id="ARBA00022796"/>
    </source>
</evidence>
<keyword evidence="16" id="KW-1003">Cell membrane</keyword>
<dbReference type="Gene3D" id="2.70.150.10">
    <property type="entry name" value="Calcium-transporting ATPase, cytoplasmic transduction domain A"/>
    <property type="match status" value="1"/>
</dbReference>
<dbReference type="FunFam" id="3.40.50.1000:FF:000144">
    <property type="entry name" value="copper-transporting ATPase 1 isoform X2"/>
    <property type="match status" value="1"/>
</dbReference>
<dbReference type="InterPro" id="IPR027256">
    <property type="entry name" value="P-typ_ATPase_IB"/>
</dbReference>
<dbReference type="PRINTS" id="PR00119">
    <property type="entry name" value="CATATPASE"/>
</dbReference>
<comment type="caution">
    <text evidence="18">The sequence shown here is derived from an EMBL/GenBank/DDBJ whole genome shotgun (WGS) entry which is preliminary data.</text>
</comment>
<dbReference type="SFLD" id="SFLDF00027">
    <property type="entry name" value="p-type_atpase"/>
    <property type="match status" value="1"/>
</dbReference>
<dbReference type="InterPro" id="IPR023299">
    <property type="entry name" value="ATPase_P-typ_cyto_dom_N"/>
</dbReference>
<dbReference type="InterPro" id="IPR001757">
    <property type="entry name" value="P_typ_ATPase"/>
</dbReference>
<accession>A0A1F4UKV4</accession>
<dbReference type="PRINTS" id="PR00943">
    <property type="entry name" value="CUATPASE"/>
</dbReference>
<evidence type="ECO:0000256" key="14">
    <source>
        <dbReference type="ARBA" id="ARBA00023136"/>
    </source>
</evidence>
<dbReference type="PROSITE" id="PS00154">
    <property type="entry name" value="ATPASE_E1_E2"/>
    <property type="match status" value="1"/>
</dbReference>
<dbReference type="SUPFAM" id="SSF55008">
    <property type="entry name" value="HMA, heavy metal-associated domain"/>
    <property type="match status" value="1"/>
</dbReference>
<dbReference type="NCBIfam" id="TIGR01525">
    <property type="entry name" value="ATPase-IB_hvy"/>
    <property type="match status" value="1"/>
</dbReference>
<keyword evidence="13" id="KW-0406">Ion transport</keyword>
<dbReference type="Pfam" id="PF00403">
    <property type="entry name" value="HMA"/>
    <property type="match status" value="1"/>
</dbReference>
<dbReference type="InterPro" id="IPR044492">
    <property type="entry name" value="P_typ_ATPase_HD_dom"/>
</dbReference>
<dbReference type="SUPFAM" id="SSF56784">
    <property type="entry name" value="HAD-like"/>
    <property type="match status" value="1"/>
</dbReference>
<dbReference type="Gene3D" id="3.30.70.100">
    <property type="match status" value="1"/>
</dbReference>
<comment type="catalytic activity">
    <reaction evidence="15">
        <text>Cu(+)(in) + ATP + H2O = Cu(+)(out) + ADP + phosphate + H(+)</text>
        <dbReference type="Rhea" id="RHEA:25792"/>
        <dbReference type="ChEBI" id="CHEBI:15377"/>
        <dbReference type="ChEBI" id="CHEBI:15378"/>
        <dbReference type="ChEBI" id="CHEBI:30616"/>
        <dbReference type="ChEBI" id="CHEBI:43474"/>
        <dbReference type="ChEBI" id="CHEBI:49552"/>
        <dbReference type="ChEBI" id="CHEBI:456216"/>
        <dbReference type="EC" id="7.2.2.8"/>
    </reaction>
</comment>
<evidence type="ECO:0000256" key="11">
    <source>
        <dbReference type="ARBA" id="ARBA00022989"/>
    </source>
</evidence>
<keyword evidence="8" id="KW-0187">Copper transport</keyword>
<evidence type="ECO:0000256" key="16">
    <source>
        <dbReference type="RuleBase" id="RU362081"/>
    </source>
</evidence>
<feature type="domain" description="HMA" evidence="17">
    <location>
        <begin position="2"/>
        <end position="68"/>
    </location>
</feature>
<dbReference type="InterPro" id="IPR006121">
    <property type="entry name" value="HMA_dom"/>
</dbReference>
<feature type="transmembrane region" description="Helical" evidence="16">
    <location>
        <begin position="183"/>
        <end position="202"/>
    </location>
</feature>
<dbReference type="PROSITE" id="PS01047">
    <property type="entry name" value="HMA_1"/>
    <property type="match status" value="1"/>
</dbReference>
<comment type="subcellular location">
    <subcellularLocation>
        <location evidence="16">Cell membrane</location>
    </subcellularLocation>
    <subcellularLocation>
        <location evidence="1">Endomembrane system</location>
        <topology evidence="1">Multi-pass membrane protein</topology>
    </subcellularLocation>
</comment>
<feature type="transmembrane region" description="Helical" evidence="16">
    <location>
        <begin position="121"/>
        <end position="145"/>
    </location>
</feature>
<dbReference type="GO" id="GO:0005524">
    <property type="term" value="F:ATP binding"/>
    <property type="evidence" value="ECO:0007669"/>
    <property type="project" value="UniProtKB-UniRule"/>
</dbReference>
<dbReference type="Pfam" id="PF00702">
    <property type="entry name" value="Hydrolase"/>
    <property type="match status" value="1"/>
</dbReference>
<dbReference type="GO" id="GO:0055070">
    <property type="term" value="P:copper ion homeostasis"/>
    <property type="evidence" value="ECO:0007669"/>
    <property type="project" value="TreeGrafter"/>
</dbReference>
<dbReference type="GO" id="GO:0140581">
    <property type="term" value="F:P-type monovalent copper transporter activity"/>
    <property type="evidence" value="ECO:0007669"/>
    <property type="project" value="UniProtKB-EC"/>
</dbReference>
<dbReference type="InterPro" id="IPR018303">
    <property type="entry name" value="ATPase_P-typ_P_site"/>
</dbReference>
<keyword evidence="14 16" id="KW-0472">Membrane</keyword>
<dbReference type="PROSITE" id="PS01229">
    <property type="entry name" value="COF_2"/>
    <property type="match status" value="1"/>
</dbReference>
<dbReference type="NCBIfam" id="TIGR01494">
    <property type="entry name" value="ATPase_P-type"/>
    <property type="match status" value="1"/>
</dbReference>
<protein>
    <recommendedName>
        <fullName evidence="3">P-type Cu(+) transporter</fullName>
        <ecNumber evidence="3">7.2.2.8</ecNumber>
    </recommendedName>
</protein>
<dbReference type="GO" id="GO:0012505">
    <property type="term" value="C:endomembrane system"/>
    <property type="evidence" value="ECO:0007669"/>
    <property type="project" value="UniProtKB-SubCell"/>
</dbReference>
<evidence type="ECO:0000256" key="1">
    <source>
        <dbReference type="ARBA" id="ARBA00004127"/>
    </source>
</evidence>
<keyword evidence="9 16" id="KW-0067">ATP-binding</keyword>
<dbReference type="NCBIfam" id="TIGR01511">
    <property type="entry name" value="ATPase-IB1_Cu"/>
    <property type="match status" value="1"/>
</dbReference>
<evidence type="ECO:0000256" key="10">
    <source>
        <dbReference type="ARBA" id="ARBA00022967"/>
    </source>
</evidence>
<keyword evidence="7 16" id="KW-0547">Nucleotide-binding</keyword>
<dbReference type="InterPro" id="IPR036412">
    <property type="entry name" value="HAD-like_sf"/>
</dbReference>
<evidence type="ECO:0000259" key="17">
    <source>
        <dbReference type="PROSITE" id="PS50846"/>
    </source>
</evidence>
<feature type="transmembrane region" description="Helical" evidence="16">
    <location>
        <begin position="675"/>
        <end position="697"/>
    </location>
</feature>
<evidence type="ECO:0000256" key="9">
    <source>
        <dbReference type="ARBA" id="ARBA00022840"/>
    </source>
</evidence>
<dbReference type="SUPFAM" id="SSF81665">
    <property type="entry name" value="Calcium ATPase, transmembrane domain M"/>
    <property type="match status" value="1"/>
</dbReference>
<evidence type="ECO:0000256" key="5">
    <source>
        <dbReference type="ARBA" id="ARBA00022692"/>
    </source>
</evidence>
<dbReference type="FunFam" id="2.70.150.10:FF:000002">
    <property type="entry name" value="Copper-transporting ATPase 1, putative"/>
    <property type="match status" value="1"/>
</dbReference>
<dbReference type="InterPro" id="IPR036163">
    <property type="entry name" value="HMA_dom_sf"/>
</dbReference>
<keyword evidence="12" id="KW-0186">Copper</keyword>
<dbReference type="CDD" id="cd02094">
    <property type="entry name" value="P-type_ATPase_Cu-like"/>
    <property type="match status" value="1"/>
</dbReference>
<dbReference type="EMBL" id="MEUV01000029">
    <property type="protein sequence ID" value="OGC45529.1"/>
    <property type="molecule type" value="Genomic_DNA"/>
</dbReference>
<sequence length="729" mass="79429">MKNLTLSVKGMHCTACAFNIEDAIKNIKGVNSCRVNYANEKIYVDFDEMQTDVESFNKKIKPLGYGIVQEHQDHGHHHETPPIKVLFIVPISILIFILMIWDTLSNIFMKLPQIMLPDMLMTYVLFIIASISLFWVGIPYLRAIYTFIKYKKANMDTLIGIGTLTAYLYSLAILFLPKLSSNIAQYTYFDATIVVLGFITLGKYLEAKAKSKTGDAIKKLLGMQAKTALIEKNGDVIEIQIEEVKIGDIIIVKPGSKIPVDGVIIDGSSSIDESAITGESVFVDKKTGDQVIGGTINKNGILKFKAEKVGTDTMLSHIIKTVEEAQGSKAPIQKLADKIAHVFVPTVLIISFTTLAVWTILGHFTYGLIAFTGILVIACPCALGLATPTAVIVASGKGAQNGILIKDAQSLENLNKIDTLVIDKTGTITNGTPSVTDIISDDIIASLEIIGSLENNSEHPLAYAIVKKAKEGKVDFKKVKDFEIIPGKGLMGKIENKLYQAGNITMLNELKIDYDQKLIEKLTKEGKTPIFLVSNKNILATFALADTIKDNIKDTVATLHKMGIKIIMLTGDNKNTADFIARSAGIDQVFAQILPHEKASEIKKLQESGKLVAMVGDGVNDAPALAQADIGIAMSTGTDIAIETSSITLLKGDFSKVLQAIKLSKKTMRTIKQNLFWAFVYNIIGIPVAAGLLYPFYHTMLNPMFAGAAMAFSSVSVVTNSLRLKSVKL</sequence>
<comment type="similarity">
    <text evidence="2 16">Belongs to the cation transport ATPase (P-type) (TC 3.A.3) family. Type IB subfamily.</text>
</comment>
<evidence type="ECO:0000313" key="18">
    <source>
        <dbReference type="EMBL" id="OGC45529.1"/>
    </source>
</evidence>
<organism evidence="18 19">
    <name type="scientific">candidate division WWE3 bacterium RBG_19FT_COMBO_34_6</name>
    <dbReference type="NCBI Taxonomy" id="1802612"/>
    <lineage>
        <taxon>Bacteria</taxon>
        <taxon>Katanobacteria</taxon>
    </lineage>
</organism>
<dbReference type="EC" id="7.2.2.8" evidence="3"/>
<evidence type="ECO:0000256" key="2">
    <source>
        <dbReference type="ARBA" id="ARBA00006024"/>
    </source>
</evidence>
<reference evidence="18 19" key="1">
    <citation type="journal article" date="2016" name="Nat. Commun.">
        <title>Thousands of microbial genomes shed light on interconnected biogeochemical processes in an aquifer system.</title>
        <authorList>
            <person name="Anantharaman K."/>
            <person name="Brown C.T."/>
            <person name="Hug L.A."/>
            <person name="Sharon I."/>
            <person name="Castelle C.J."/>
            <person name="Probst A.J."/>
            <person name="Thomas B.C."/>
            <person name="Singh A."/>
            <person name="Wilkins M.J."/>
            <person name="Karaoz U."/>
            <person name="Brodie E.L."/>
            <person name="Williams K.H."/>
            <person name="Hubbard S.S."/>
            <person name="Banfield J.F."/>
        </authorList>
    </citation>
    <scope>NUCLEOTIDE SEQUENCE [LARGE SCALE GENOMIC DNA]</scope>
</reference>
<dbReference type="PANTHER" id="PTHR43520">
    <property type="entry name" value="ATP7, ISOFORM B"/>
    <property type="match status" value="1"/>
</dbReference>
<dbReference type="SFLD" id="SFLDS00003">
    <property type="entry name" value="Haloacid_Dehalogenase"/>
    <property type="match status" value="1"/>
</dbReference>
<feature type="transmembrane region" description="Helical" evidence="16">
    <location>
        <begin position="157"/>
        <end position="177"/>
    </location>
</feature>
<dbReference type="InterPro" id="IPR023214">
    <property type="entry name" value="HAD_sf"/>
</dbReference>
<keyword evidence="5 16" id="KW-0812">Transmembrane</keyword>
<keyword evidence="10" id="KW-1278">Translocase</keyword>
<gene>
    <name evidence="18" type="ORF">A2V49_01860</name>
</gene>
<keyword evidence="11 16" id="KW-1133">Transmembrane helix</keyword>
<evidence type="ECO:0000256" key="6">
    <source>
        <dbReference type="ARBA" id="ARBA00022723"/>
    </source>
</evidence>
<dbReference type="InterPro" id="IPR023298">
    <property type="entry name" value="ATPase_P-typ_TM_dom_sf"/>
</dbReference>
<dbReference type="GO" id="GO:0005886">
    <property type="term" value="C:plasma membrane"/>
    <property type="evidence" value="ECO:0007669"/>
    <property type="project" value="UniProtKB-SubCell"/>
</dbReference>
<evidence type="ECO:0000256" key="7">
    <source>
        <dbReference type="ARBA" id="ARBA00022741"/>
    </source>
</evidence>
<dbReference type="SFLD" id="SFLDG00002">
    <property type="entry name" value="C1.7:_P-type_atpase_like"/>
    <property type="match status" value="1"/>
</dbReference>
<evidence type="ECO:0000256" key="15">
    <source>
        <dbReference type="ARBA" id="ARBA00049289"/>
    </source>
</evidence>
<name>A0A1F4UKV4_UNCKA</name>
<dbReference type="SUPFAM" id="SSF81653">
    <property type="entry name" value="Calcium ATPase, transduction domain A"/>
    <property type="match status" value="1"/>
</dbReference>
<dbReference type="GO" id="GO:0005507">
    <property type="term" value="F:copper ion binding"/>
    <property type="evidence" value="ECO:0007669"/>
    <property type="project" value="TreeGrafter"/>
</dbReference>